<dbReference type="Proteomes" id="UP000243502">
    <property type="component" value="Chromosome 3"/>
</dbReference>
<evidence type="ECO:0000256" key="3">
    <source>
        <dbReference type="ARBA" id="ARBA00044507"/>
    </source>
</evidence>
<evidence type="ECO:0000256" key="4">
    <source>
        <dbReference type="PIRSR" id="PIRSR618319-50"/>
    </source>
</evidence>
<keyword evidence="5" id="KW-0808">Transferase</keyword>
<keyword evidence="5" id="KW-0032">Aminotransferase</keyword>
<dbReference type="AlphaFoldDB" id="A0A2I8EYU7"/>
<evidence type="ECO:0000313" key="5">
    <source>
        <dbReference type="EMBL" id="AUT64793.1"/>
    </source>
</evidence>
<dbReference type="InterPro" id="IPR018319">
    <property type="entry name" value="SelA-like"/>
</dbReference>
<evidence type="ECO:0000256" key="2">
    <source>
        <dbReference type="ARBA" id="ARBA00022898"/>
    </source>
</evidence>
<dbReference type="Pfam" id="PF03841">
    <property type="entry name" value="SelA"/>
    <property type="match status" value="1"/>
</dbReference>
<dbReference type="OrthoDB" id="9787096at2"/>
<dbReference type="Gene3D" id="3.40.640.10">
    <property type="entry name" value="Type I PLP-dependent aspartate aminotransferase-like (Major domain)"/>
    <property type="match status" value="1"/>
</dbReference>
<dbReference type="GO" id="GO:0004125">
    <property type="term" value="F:L-seryl-tRNA(Sec) selenium transferase activity"/>
    <property type="evidence" value="ECO:0007669"/>
    <property type="project" value="TreeGrafter"/>
</dbReference>
<accession>A0A2I8EYU7</accession>
<dbReference type="KEGG" id="pter:C2L65_34745"/>
<keyword evidence="2 4" id="KW-0663">Pyridoxal phosphate</keyword>
<reference evidence="5 6" key="1">
    <citation type="submission" date="2018-01" db="EMBL/GenBank/DDBJ databases">
        <title>Species boundaries and ecological features among Paraburkholderia terrae DSMZ17804T, P. hospita DSMZ17164T and P. caribensis DSMZ13236T.</title>
        <authorList>
            <person name="Pratama A.A."/>
        </authorList>
    </citation>
    <scope>NUCLEOTIDE SEQUENCE [LARGE SCALE GENOMIC DNA]</scope>
    <source>
        <strain evidence="5 6">DSM 17804</strain>
    </source>
</reference>
<protein>
    <submittedName>
        <fullName evidence="5">Aminotransferase class V-fold PLP-dependent enzyme</fullName>
    </submittedName>
</protein>
<name>A0A2I8EYU7_9BURK</name>
<dbReference type="PANTHER" id="PTHR32328">
    <property type="entry name" value="L-SERYL-TRNA(SEC) SELENIUM TRANSFERASE"/>
    <property type="match status" value="1"/>
</dbReference>
<organism evidence="5 6">
    <name type="scientific">Paraburkholderia terrae</name>
    <dbReference type="NCBI Taxonomy" id="311230"/>
    <lineage>
        <taxon>Bacteria</taxon>
        <taxon>Pseudomonadati</taxon>
        <taxon>Pseudomonadota</taxon>
        <taxon>Betaproteobacteria</taxon>
        <taxon>Burkholderiales</taxon>
        <taxon>Burkholderiaceae</taxon>
        <taxon>Paraburkholderia</taxon>
    </lineage>
</organism>
<evidence type="ECO:0000313" key="6">
    <source>
        <dbReference type="Proteomes" id="UP000243502"/>
    </source>
</evidence>
<comment type="similarity">
    <text evidence="3">Belongs to the SelA family.</text>
</comment>
<feature type="modified residue" description="N6-(pyridoxal phosphate)lysine" evidence="4">
    <location>
        <position position="211"/>
    </location>
</feature>
<proteinExistence type="inferred from homology"/>
<dbReference type="PANTHER" id="PTHR32328:SF0">
    <property type="entry name" value="L-SERYL-TRNA(SEC) SELENIUM TRANSFERASE"/>
    <property type="match status" value="1"/>
</dbReference>
<sequence length="399" mass="42554">MDIRSRLGLRPVINVSGTMTGLGASSVGAAVIDSVAEILPQFVEIDDLQRKASAAIAQACGSESGYVTASCSAAITLSIAAAMTGDDLGLIERLPDTTGLRNEVVVQTGHLVNYGAPVDQAIRLAGARVVPVGAATETHDYQLASAIGERTAAALYVVSHHTVQYGMIPLEAFIEVAHAKGVPVIVDAASEYDLTRFIAAGADLALYSAHKFLGGLTAGIVAGTKALVRAAYFQNGGIGRGMKVGKEGIVGAIAALEQWRTRDHAAMRATERSYLTLWRETLNRQTGVWAAIEADPTGNPLDRLKLHIEPNQARITAWDLADALARPQGDDAPVIVRDHEAELHFFYLDPCNLHAGEEQVVLARIVAELERALASPEPIVTPFHKRDARRVAARRAWPD</sequence>
<dbReference type="RefSeq" id="WP_042306173.1">
    <property type="nucleotide sequence ID" value="NZ_CP026113.1"/>
</dbReference>
<gene>
    <name evidence="5" type="ORF">C2L65_34745</name>
</gene>
<dbReference type="GO" id="GO:0008483">
    <property type="term" value="F:transaminase activity"/>
    <property type="evidence" value="ECO:0007669"/>
    <property type="project" value="UniProtKB-KW"/>
</dbReference>
<dbReference type="InterPro" id="IPR015424">
    <property type="entry name" value="PyrdxlP-dep_Trfase"/>
</dbReference>
<dbReference type="EMBL" id="CP026113">
    <property type="protein sequence ID" value="AUT64793.1"/>
    <property type="molecule type" value="Genomic_DNA"/>
</dbReference>
<dbReference type="InterPro" id="IPR015421">
    <property type="entry name" value="PyrdxlP-dep_Trfase_major"/>
</dbReference>
<comment type="cofactor">
    <cofactor evidence="1 4">
        <name>pyridoxal 5'-phosphate</name>
        <dbReference type="ChEBI" id="CHEBI:597326"/>
    </cofactor>
</comment>
<dbReference type="SUPFAM" id="SSF53383">
    <property type="entry name" value="PLP-dependent transferases"/>
    <property type="match status" value="1"/>
</dbReference>
<evidence type="ECO:0000256" key="1">
    <source>
        <dbReference type="ARBA" id="ARBA00001933"/>
    </source>
</evidence>